<evidence type="ECO:0000256" key="4">
    <source>
        <dbReference type="ARBA" id="ARBA00022771"/>
    </source>
</evidence>
<evidence type="ECO:0000256" key="3">
    <source>
        <dbReference type="ARBA" id="ARBA00022737"/>
    </source>
</evidence>
<feature type="compositionally biased region" description="Polar residues" evidence="8">
    <location>
        <begin position="109"/>
        <end position="120"/>
    </location>
</feature>
<feature type="compositionally biased region" description="Pro residues" evidence="8">
    <location>
        <begin position="229"/>
        <end position="242"/>
    </location>
</feature>
<dbReference type="PANTHER" id="PTHR24388">
    <property type="entry name" value="ZINC FINGER PROTEIN"/>
    <property type="match status" value="1"/>
</dbReference>
<accession>A0AA40BQT9</accession>
<gene>
    <name evidence="10" type="ORF">B0T18DRAFT_251771</name>
</gene>
<dbReference type="Pfam" id="PF00096">
    <property type="entry name" value="zf-C2H2"/>
    <property type="match status" value="2"/>
</dbReference>
<evidence type="ECO:0000313" key="10">
    <source>
        <dbReference type="EMBL" id="KAK0738728.1"/>
    </source>
</evidence>
<feature type="region of interest" description="Disordered" evidence="8">
    <location>
        <begin position="449"/>
        <end position="492"/>
    </location>
</feature>
<keyword evidence="5" id="KW-0862">Zinc</keyword>
<reference evidence="10" key="1">
    <citation type="submission" date="2023-06" db="EMBL/GenBank/DDBJ databases">
        <title>Genome-scale phylogeny and comparative genomics of the fungal order Sordariales.</title>
        <authorList>
            <consortium name="Lawrence Berkeley National Laboratory"/>
            <person name="Hensen N."/>
            <person name="Bonometti L."/>
            <person name="Westerberg I."/>
            <person name="Brannstrom I.O."/>
            <person name="Guillou S."/>
            <person name="Cros-Aarteil S."/>
            <person name="Calhoun S."/>
            <person name="Haridas S."/>
            <person name="Kuo A."/>
            <person name="Mondo S."/>
            <person name="Pangilinan J."/>
            <person name="Riley R."/>
            <person name="LaButti K."/>
            <person name="Andreopoulos B."/>
            <person name="Lipzen A."/>
            <person name="Chen C."/>
            <person name="Yanf M."/>
            <person name="Daum C."/>
            <person name="Ng V."/>
            <person name="Clum A."/>
            <person name="Steindorff A."/>
            <person name="Ohm R."/>
            <person name="Martin F."/>
            <person name="Silar P."/>
            <person name="Natvig D."/>
            <person name="Lalanne C."/>
            <person name="Gautier V."/>
            <person name="Ament-velasquez S.L."/>
            <person name="Kruys A."/>
            <person name="Hutchinson M.I."/>
            <person name="Powell A.J."/>
            <person name="Barry K."/>
            <person name="Miller A.N."/>
            <person name="Grigoriev I.V."/>
            <person name="Debuchy R."/>
            <person name="Gladieux P."/>
            <person name="Thoren M.H."/>
            <person name="Johannesson H."/>
        </authorList>
    </citation>
    <scope>NUCLEOTIDE SEQUENCE</scope>
    <source>
        <strain evidence="10">SMH3187-1</strain>
    </source>
</reference>
<dbReference type="SUPFAM" id="SSF57667">
    <property type="entry name" value="beta-beta-alpha zinc fingers"/>
    <property type="match status" value="1"/>
</dbReference>
<name>A0AA40BQT9_9PEZI</name>
<evidence type="ECO:0000256" key="2">
    <source>
        <dbReference type="ARBA" id="ARBA00022723"/>
    </source>
</evidence>
<keyword evidence="6" id="KW-0539">Nucleus</keyword>
<feature type="compositionally biased region" description="Pro residues" evidence="8">
    <location>
        <begin position="256"/>
        <end position="279"/>
    </location>
</feature>
<dbReference type="PROSITE" id="PS00028">
    <property type="entry name" value="ZINC_FINGER_C2H2_1"/>
    <property type="match status" value="1"/>
</dbReference>
<dbReference type="Proteomes" id="UP001172155">
    <property type="component" value="Unassembled WGS sequence"/>
</dbReference>
<feature type="compositionally biased region" description="Pro residues" evidence="8">
    <location>
        <begin position="192"/>
        <end position="207"/>
    </location>
</feature>
<feature type="compositionally biased region" description="Acidic residues" evidence="8">
    <location>
        <begin position="451"/>
        <end position="461"/>
    </location>
</feature>
<feature type="compositionally biased region" description="Low complexity" evidence="8">
    <location>
        <begin position="280"/>
        <end position="291"/>
    </location>
</feature>
<dbReference type="InterPro" id="IPR036236">
    <property type="entry name" value="Znf_C2H2_sf"/>
</dbReference>
<feature type="compositionally biased region" description="Polar residues" evidence="8">
    <location>
        <begin position="81"/>
        <end position="99"/>
    </location>
</feature>
<dbReference type="PROSITE" id="PS50157">
    <property type="entry name" value="ZINC_FINGER_C2H2_2"/>
    <property type="match status" value="2"/>
</dbReference>
<dbReference type="SMART" id="SM00355">
    <property type="entry name" value="ZnF_C2H2"/>
    <property type="match status" value="2"/>
</dbReference>
<evidence type="ECO:0000256" key="1">
    <source>
        <dbReference type="ARBA" id="ARBA00004123"/>
    </source>
</evidence>
<feature type="region of interest" description="Disordered" evidence="8">
    <location>
        <begin position="1"/>
        <end position="349"/>
    </location>
</feature>
<comment type="caution">
    <text evidence="10">The sequence shown here is derived from an EMBL/GenBank/DDBJ whole genome shotgun (WGS) entry which is preliminary data.</text>
</comment>
<feature type="compositionally biased region" description="Basic residues" evidence="8">
    <location>
        <begin position="301"/>
        <end position="317"/>
    </location>
</feature>
<feature type="domain" description="C2H2-type" evidence="9">
    <location>
        <begin position="384"/>
        <end position="411"/>
    </location>
</feature>
<evidence type="ECO:0000256" key="5">
    <source>
        <dbReference type="ARBA" id="ARBA00022833"/>
    </source>
</evidence>
<dbReference type="AlphaFoldDB" id="A0AA40BQT9"/>
<evidence type="ECO:0000313" key="11">
    <source>
        <dbReference type="Proteomes" id="UP001172155"/>
    </source>
</evidence>
<dbReference type="FunFam" id="3.30.160.60:FF:000446">
    <property type="entry name" value="Zinc finger protein"/>
    <property type="match status" value="1"/>
</dbReference>
<evidence type="ECO:0000256" key="8">
    <source>
        <dbReference type="SAM" id="MobiDB-lite"/>
    </source>
</evidence>
<organism evidence="10 11">
    <name type="scientific">Schizothecium vesticola</name>
    <dbReference type="NCBI Taxonomy" id="314040"/>
    <lineage>
        <taxon>Eukaryota</taxon>
        <taxon>Fungi</taxon>
        <taxon>Dikarya</taxon>
        <taxon>Ascomycota</taxon>
        <taxon>Pezizomycotina</taxon>
        <taxon>Sordariomycetes</taxon>
        <taxon>Sordariomycetidae</taxon>
        <taxon>Sordariales</taxon>
        <taxon>Schizotheciaceae</taxon>
        <taxon>Schizothecium</taxon>
    </lineage>
</organism>
<feature type="compositionally biased region" description="Polar residues" evidence="8">
    <location>
        <begin position="1"/>
        <end position="15"/>
    </location>
</feature>
<feature type="compositionally biased region" description="Gly residues" evidence="8">
    <location>
        <begin position="337"/>
        <end position="347"/>
    </location>
</feature>
<feature type="compositionally biased region" description="Polar residues" evidence="8">
    <location>
        <begin position="37"/>
        <end position="47"/>
    </location>
</feature>
<protein>
    <recommendedName>
        <fullName evidence="9">C2H2-type domain-containing protein</fullName>
    </recommendedName>
</protein>
<dbReference type="GO" id="GO:0008270">
    <property type="term" value="F:zinc ion binding"/>
    <property type="evidence" value="ECO:0007669"/>
    <property type="project" value="UniProtKB-KW"/>
</dbReference>
<dbReference type="GO" id="GO:0032502">
    <property type="term" value="P:developmental process"/>
    <property type="evidence" value="ECO:0007669"/>
    <property type="project" value="UniProtKB-ARBA"/>
</dbReference>
<evidence type="ECO:0000259" key="9">
    <source>
        <dbReference type="PROSITE" id="PS50157"/>
    </source>
</evidence>
<dbReference type="InterPro" id="IPR013087">
    <property type="entry name" value="Znf_C2H2_type"/>
</dbReference>
<feature type="compositionally biased region" description="Low complexity" evidence="8">
    <location>
        <begin position="208"/>
        <end position="220"/>
    </location>
</feature>
<feature type="compositionally biased region" description="Low complexity" evidence="8">
    <location>
        <begin position="153"/>
        <end position="164"/>
    </location>
</feature>
<dbReference type="GO" id="GO:0000981">
    <property type="term" value="F:DNA-binding transcription factor activity, RNA polymerase II-specific"/>
    <property type="evidence" value="ECO:0007669"/>
    <property type="project" value="TreeGrafter"/>
</dbReference>
<dbReference type="Gene3D" id="3.30.160.60">
    <property type="entry name" value="Classic Zinc Finger"/>
    <property type="match status" value="2"/>
</dbReference>
<keyword evidence="4 7" id="KW-0863">Zinc-finger</keyword>
<comment type="subcellular location">
    <subcellularLocation>
        <location evidence="1">Nucleus</location>
    </subcellularLocation>
</comment>
<keyword evidence="2" id="KW-0479">Metal-binding</keyword>
<proteinExistence type="predicted"/>
<dbReference type="GO" id="GO:0005634">
    <property type="term" value="C:nucleus"/>
    <property type="evidence" value="ECO:0007669"/>
    <property type="project" value="UniProtKB-SubCell"/>
</dbReference>
<dbReference type="GO" id="GO:0000978">
    <property type="term" value="F:RNA polymerase II cis-regulatory region sequence-specific DNA binding"/>
    <property type="evidence" value="ECO:0007669"/>
    <property type="project" value="TreeGrafter"/>
</dbReference>
<keyword evidence="3" id="KW-0677">Repeat</keyword>
<evidence type="ECO:0000256" key="6">
    <source>
        <dbReference type="ARBA" id="ARBA00023242"/>
    </source>
</evidence>
<dbReference type="InterPro" id="IPR050527">
    <property type="entry name" value="Snail/Krueppel_Znf"/>
</dbReference>
<feature type="compositionally biased region" description="Polar residues" evidence="8">
    <location>
        <begin position="56"/>
        <end position="67"/>
    </location>
</feature>
<feature type="domain" description="C2H2-type" evidence="9">
    <location>
        <begin position="412"/>
        <end position="440"/>
    </location>
</feature>
<dbReference type="PANTHER" id="PTHR24388:SF54">
    <property type="entry name" value="PROTEIN ESCARGOT"/>
    <property type="match status" value="1"/>
</dbReference>
<evidence type="ECO:0000256" key="7">
    <source>
        <dbReference type="PROSITE-ProRule" id="PRU00042"/>
    </source>
</evidence>
<dbReference type="EMBL" id="JAUKUD010000007">
    <property type="protein sequence ID" value="KAK0738728.1"/>
    <property type="molecule type" value="Genomic_DNA"/>
</dbReference>
<feature type="compositionally biased region" description="Gly residues" evidence="8">
    <location>
        <begin position="483"/>
        <end position="492"/>
    </location>
</feature>
<keyword evidence="11" id="KW-1185">Reference proteome</keyword>
<sequence length="492" mass="51858">MSDSIPERPQSSFTSRRPAASNLPHFSLPPPPDVPSAKTSANMSGGSRQDFGGSAAASQSSTPTYPQLTGLWPTPQARINAYNTYNPPGSQELTGQTHQLPKVHPPSPFQQYLSSITTNPFPGAGQPAPSTRDGDAGAQTQQPAASRTEDDPSSSQAFSTTTAQYQLPGYSSYRQPPSPGYYYPASTNPQQPSFPPFPPPQPSPSIPSPSTSSSTYRSTPIVPSSYPSHPSPKLPGPGPSDNPRPGLSPLGGLPGMGPPPAHLNPPPPQPSPGLPPHQQPQPQQQQQQQQQPPWPGLSRPLHPHIHPHPHPHQHPPAHHGPVMSNLHQPGTPMSLVPGGGGGGGGVQHFGHGQPFPYRMTHGGGYIQAGGGGASGSGAHQDRPFKCDQCPQSFNRNHDLKRHKRIHLPVKPFPCGVCEKSFSRKDALKRHRLVKECGGRVGAKVVAAMGEGEGEEEEEGESPGEMGHPLGGGMAMKVERGEGRGGGVGDLED</sequence>
<dbReference type="FunFam" id="3.30.160.60:FF:000202">
    <property type="entry name" value="Zinc finger protein 574"/>
    <property type="match status" value="1"/>
</dbReference>